<feature type="domain" description="NADH:quinone oxidoreductase/Mrp antiporter transmembrane" evidence="8">
    <location>
        <begin position="101"/>
        <end position="376"/>
    </location>
</feature>
<dbReference type="Pfam" id="PF00361">
    <property type="entry name" value="Proton_antipo_M"/>
    <property type="match status" value="1"/>
</dbReference>
<feature type="transmembrane region" description="Helical" evidence="7">
    <location>
        <begin position="84"/>
        <end position="101"/>
    </location>
</feature>
<feature type="transmembrane region" description="Helical" evidence="7">
    <location>
        <begin position="365"/>
        <end position="384"/>
    </location>
</feature>
<dbReference type="PANTHER" id="PTHR22773">
    <property type="entry name" value="NADH DEHYDROGENASE"/>
    <property type="match status" value="1"/>
</dbReference>
<dbReference type="EMBL" id="KU710349">
    <property type="protein sequence ID" value="AMK01492.1"/>
    <property type="molecule type" value="Genomic_DNA"/>
</dbReference>
<keyword evidence="3 7" id="KW-0812">Transmembrane</keyword>
<evidence type="ECO:0000256" key="6">
    <source>
        <dbReference type="ARBA" id="ARBA00049551"/>
    </source>
</evidence>
<dbReference type="AlphaFoldDB" id="A0A140D2J5"/>
<evidence type="ECO:0000313" key="9">
    <source>
        <dbReference type="EMBL" id="AMK01492.1"/>
    </source>
</evidence>
<feature type="transmembrane region" description="Helical" evidence="7">
    <location>
        <begin position="237"/>
        <end position="255"/>
    </location>
</feature>
<name>A0A140D2J5_9CNID</name>
<feature type="transmembrane region" description="Helical" evidence="7">
    <location>
        <begin position="60"/>
        <end position="77"/>
    </location>
</feature>
<keyword evidence="4 7" id="KW-1133">Transmembrane helix</keyword>
<feature type="transmembrane region" description="Helical" evidence="7">
    <location>
        <begin position="6"/>
        <end position="21"/>
    </location>
</feature>
<dbReference type="InterPro" id="IPR001750">
    <property type="entry name" value="ND/Mrp_TM"/>
</dbReference>
<dbReference type="GO" id="GO:0016020">
    <property type="term" value="C:membrane"/>
    <property type="evidence" value="ECO:0007669"/>
    <property type="project" value="UniProtKB-SubCell"/>
</dbReference>
<dbReference type="EC" id="7.1.1.2" evidence="2"/>
<evidence type="ECO:0000259" key="8">
    <source>
        <dbReference type="Pfam" id="PF00361"/>
    </source>
</evidence>
<gene>
    <name evidence="9" type="primary">nad2</name>
</gene>
<evidence type="ECO:0000256" key="4">
    <source>
        <dbReference type="ARBA" id="ARBA00022989"/>
    </source>
</evidence>
<organism evidence="9">
    <name type="scientific">Mitrocomella polydiademata</name>
    <dbReference type="NCBI Taxonomy" id="645398"/>
    <lineage>
        <taxon>Eukaryota</taxon>
        <taxon>Metazoa</taxon>
        <taxon>Cnidaria</taxon>
        <taxon>Hydrozoa</taxon>
        <taxon>Hydroidolina</taxon>
        <taxon>Leptothecata</taxon>
        <taxon>Mitrocomidae</taxon>
        <taxon>Mitrocomella</taxon>
    </lineage>
</organism>
<accession>A0A140D2J5</accession>
<protein>
    <recommendedName>
        <fullName evidence="2">NADH:ubiquinone reductase (H(+)-translocating)</fullName>
        <ecNumber evidence="2">7.1.1.2</ecNumber>
    </recommendedName>
</protein>
<feature type="transmembrane region" description="Helical" evidence="7">
    <location>
        <begin position="262"/>
        <end position="281"/>
    </location>
</feature>
<keyword evidence="9" id="KW-0496">Mitochondrion</keyword>
<comment type="subcellular location">
    <subcellularLocation>
        <location evidence="1">Membrane</location>
        <topology evidence="1">Multi-pass membrane protein</topology>
    </subcellularLocation>
</comment>
<feature type="transmembrane region" description="Helical" evidence="7">
    <location>
        <begin position="414"/>
        <end position="445"/>
    </location>
</feature>
<evidence type="ECO:0000256" key="3">
    <source>
        <dbReference type="ARBA" id="ARBA00022692"/>
    </source>
</evidence>
<reference evidence="9" key="2">
    <citation type="submission" date="2016-02" db="EMBL/GenBank/DDBJ databases">
        <authorList>
            <person name="Wen L."/>
            <person name="He K."/>
            <person name="Yang H."/>
        </authorList>
    </citation>
    <scope>NUCLEOTIDE SEQUENCE</scope>
</reference>
<reference evidence="9" key="1">
    <citation type="journal article" date="2015" name="PeerJ">
        <title>Phylogenetic analysis of higher-level relationships within Hydroidolina (Cnidaria: Hydrozoa) using mitochondrial genome data and insight into their mitochondrial transcription.</title>
        <authorList>
            <person name="Kayal E."/>
            <person name="Bentlage B."/>
            <person name="Cartwright P."/>
            <person name="Yanagihara A.A."/>
            <person name="Lindsay D.J."/>
            <person name="Hopcroft R.R."/>
            <person name="Collins A.G."/>
        </authorList>
    </citation>
    <scope>NUCLEOTIDE SEQUENCE</scope>
</reference>
<comment type="catalytic activity">
    <reaction evidence="6">
        <text>a ubiquinone + NADH + 5 H(+)(in) = a ubiquinol + NAD(+) + 4 H(+)(out)</text>
        <dbReference type="Rhea" id="RHEA:29091"/>
        <dbReference type="Rhea" id="RHEA-COMP:9565"/>
        <dbReference type="Rhea" id="RHEA-COMP:9566"/>
        <dbReference type="ChEBI" id="CHEBI:15378"/>
        <dbReference type="ChEBI" id="CHEBI:16389"/>
        <dbReference type="ChEBI" id="CHEBI:17976"/>
        <dbReference type="ChEBI" id="CHEBI:57540"/>
        <dbReference type="ChEBI" id="CHEBI:57945"/>
        <dbReference type="EC" id="7.1.1.2"/>
    </reaction>
</comment>
<feature type="transmembrane region" description="Helical" evidence="7">
    <location>
        <begin position="175"/>
        <end position="200"/>
    </location>
</feature>
<proteinExistence type="predicted"/>
<evidence type="ECO:0000256" key="5">
    <source>
        <dbReference type="ARBA" id="ARBA00023136"/>
    </source>
</evidence>
<geneLocation type="mitochondrion" evidence="9"/>
<evidence type="ECO:0000256" key="7">
    <source>
        <dbReference type="SAM" id="Phobius"/>
    </source>
</evidence>
<feature type="transmembrane region" description="Helical" evidence="7">
    <location>
        <begin position="28"/>
        <end position="48"/>
    </location>
</feature>
<evidence type="ECO:0000256" key="2">
    <source>
        <dbReference type="ARBA" id="ARBA00012944"/>
    </source>
</evidence>
<feature type="transmembrane region" description="Helical" evidence="7">
    <location>
        <begin position="139"/>
        <end position="163"/>
    </location>
</feature>
<keyword evidence="5 7" id="KW-0472">Membrane</keyword>
<evidence type="ECO:0000256" key="1">
    <source>
        <dbReference type="ARBA" id="ARBA00004141"/>
    </source>
</evidence>
<feature type="transmembrane region" description="Helical" evidence="7">
    <location>
        <begin position="293"/>
        <end position="313"/>
    </location>
</feature>
<sequence>MIFNLFDIFIFLSFLTLLSEYKRLKNNIFYILFVIIIIYYCVNSNNIWNSDLFNLSLWKGIFLFLIFISFFIVLELIKEKTFDIYSLCFLVFIGSIILIISDNLVTLYLGLELQTFSMFILIAKNRISIKSSEAGLKYFILGALSSGFYLLGLSLLFLFGFGLDIKELLLLSNESVVIISLGLITLSFCFKLSLFPLHFWIPDIYEGSSWDIITLLSTLPKISMICILIQVLINSNIILGFSLLSIGIGTLGALNQSKLKRLLAYSGIGHMGFIVLGYSILSNEGYTVSNMYLVIYMITMIPIFTLIMINNFNTQYVIELSGMKFTNKILSITLVLLILSIAGIPPLSGFISKWFLIWTSIEYKYNISALIIILFSAIGAGYYLRLIKIIYFQKKSSYFLWKDILEKKDSNNEVLILSLGLFLFITLFLIFNFSSLINIINYLIFNSF</sequence>
<dbReference type="GO" id="GO:0008137">
    <property type="term" value="F:NADH dehydrogenase (ubiquinone) activity"/>
    <property type="evidence" value="ECO:0007669"/>
    <property type="project" value="UniProtKB-EC"/>
</dbReference>
<feature type="transmembrane region" description="Helical" evidence="7">
    <location>
        <begin position="325"/>
        <end position="345"/>
    </location>
</feature>